<dbReference type="InterPro" id="IPR036390">
    <property type="entry name" value="WH_DNA-bd_sf"/>
</dbReference>
<dbReference type="SMART" id="SM00347">
    <property type="entry name" value="HTH_MARR"/>
    <property type="match status" value="1"/>
</dbReference>
<dbReference type="PANTHER" id="PTHR33164">
    <property type="entry name" value="TRANSCRIPTIONAL REGULATOR, MARR FAMILY"/>
    <property type="match status" value="1"/>
</dbReference>
<sequence length="158" mass="17929">MTDSPRWLDEHEQAVWQDLLTVVIALPTLLDRQLERDAETTNYEYSVLARLSMAPDLTLRLSDLAAQCDSSQPRLSKVMVRFEQRGWVTRSPDPDNGRYTLATLTETGVQKVVASAPDHVNRVRELVFDPLSITQQRNLGIALSRIAGTVREQLDNRK</sequence>
<evidence type="ECO:0000313" key="3">
    <source>
        <dbReference type="Proteomes" id="UP000247832"/>
    </source>
</evidence>
<dbReference type="InterPro" id="IPR039422">
    <property type="entry name" value="MarR/SlyA-like"/>
</dbReference>
<dbReference type="EMBL" id="QJVD01000016">
    <property type="protein sequence ID" value="PYI66321.1"/>
    <property type="molecule type" value="Genomic_DNA"/>
</dbReference>
<dbReference type="Pfam" id="PF01047">
    <property type="entry name" value="MarR"/>
    <property type="match status" value="1"/>
</dbReference>
<evidence type="ECO:0000313" key="2">
    <source>
        <dbReference type="EMBL" id="PYI66321.1"/>
    </source>
</evidence>
<dbReference type="AlphaFoldDB" id="A0A2V5L4D2"/>
<proteinExistence type="predicted"/>
<dbReference type="PANTHER" id="PTHR33164:SF99">
    <property type="entry name" value="MARR FAMILY REGULATORY PROTEIN"/>
    <property type="match status" value="1"/>
</dbReference>
<dbReference type="OrthoDB" id="8635520at2"/>
<reference evidence="2 3" key="1">
    <citation type="submission" date="2018-05" db="EMBL/GenBank/DDBJ databases">
        <title>Genetic diversity of glacier-inhabiting Cryobacterium bacteria in China and description of Cryobacterium mengkeensis sp. nov. and Arthrobacter glacialis sp. nov.</title>
        <authorList>
            <person name="Liu Q."/>
            <person name="Xin Y.-H."/>
        </authorList>
    </citation>
    <scope>NUCLEOTIDE SEQUENCE [LARGE SCALE GENOMIC DNA]</scope>
    <source>
        <strain evidence="2 3">LI2</strain>
    </source>
</reference>
<feature type="domain" description="HTH marR-type" evidence="1">
    <location>
        <begin position="12"/>
        <end position="148"/>
    </location>
</feature>
<dbReference type="InterPro" id="IPR036388">
    <property type="entry name" value="WH-like_DNA-bd_sf"/>
</dbReference>
<dbReference type="Proteomes" id="UP000247832">
    <property type="component" value="Unassembled WGS sequence"/>
</dbReference>
<organism evidence="2 3">
    <name type="scientific">Arthrobacter livingstonensis</name>
    <dbReference type="NCBI Taxonomy" id="670078"/>
    <lineage>
        <taxon>Bacteria</taxon>
        <taxon>Bacillati</taxon>
        <taxon>Actinomycetota</taxon>
        <taxon>Actinomycetes</taxon>
        <taxon>Micrococcales</taxon>
        <taxon>Micrococcaceae</taxon>
        <taxon>Arthrobacter</taxon>
    </lineage>
</organism>
<dbReference type="SUPFAM" id="SSF46785">
    <property type="entry name" value="Winged helix' DNA-binding domain"/>
    <property type="match status" value="1"/>
</dbReference>
<keyword evidence="3" id="KW-1185">Reference proteome</keyword>
<dbReference type="PROSITE" id="PS50995">
    <property type="entry name" value="HTH_MARR_2"/>
    <property type="match status" value="1"/>
</dbReference>
<gene>
    <name evidence="2" type="ORF">CVV68_14990</name>
</gene>
<name>A0A2V5L4D2_9MICC</name>
<dbReference type="Gene3D" id="1.10.10.10">
    <property type="entry name" value="Winged helix-like DNA-binding domain superfamily/Winged helix DNA-binding domain"/>
    <property type="match status" value="1"/>
</dbReference>
<accession>A0A2V5L4D2</accession>
<comment type="caution">
    <text evidence="2">The sequence shown here is derived from an EMBL/GenBank/DDBJ whole genome shotgun (WGS) entry which is preliminary data.</text>
</comment>
<dbReference type="GO" id="GO:0003700">
    <property type="term" value="F:DNA-binding transcription factor activity"/>
    <property type="evidence" value="ECO:0007669"/>
    <property type="project" value="InterPro"/>
</dbReference>
<protein>
    <submittedName>
        <fullName evidence="2">MarR family transcriptional regulator</fullName>
    </submittedName>
</protein>
<dbReference type="GO" id="GO:0006950">
    <property type="term" value="P:response to stress"/>
    <property type="evidence" value="ECO:0007669"/>
    <property type="project" value="TreeGrafter"/>
</dbReference>
<dbReference type="RefSeq" id="WP_110501802.1">
    <property type="nucleotide sequence ID" value="NZ_QJVD01000016.1"/>
</dbReference>
<evidence type="ECO:0000259" key="1">
    <source>
        <dbReference type="PROSITE" id="PS50995"/>
    </source>
</evidence>
<dbReference type="InterPro" id="IPR000835">
    <property type="entry name" value="HTH_MarR-typ"/>
</dbReference>